<dbReference type="InterPro" id="IPR001611">
    <property type="entry name" value="Leu-rich_rpt"/>
</dbReference>
<keyword evidence="2" id="KW-0677">Repeat</keyword>
<protein>
    <submittedName>
        <fullName evidence="3">Leucine-rich repeat domain-containing protein</fullName>
    </submittedName>
</protein>
<dbReference type="PANTHER" id="PTHR46652:SF8">
    <property type="entry name" value="LEUCINE RICH REPEAT CONTAINING 23"/>
    <property type="match status" value="1"/>
</dbReference>
<dbReference type="Gene3D" id="3.80.10.10">
    <property type="entry name" value="Ribonuclease Inhibitor"/>
    <property type="match status" value="1"/>
</dbReference>
<dbReference type="RefSeq" id="WP_163954498.1">
    <property type="nucleotide sequence ID" value="NZ_JAAFZH010000016.1"/>
</dbReference>
<dbReference type="EMBL" id="JAAFZH010000016">
    <property type="protein sequence ID" value="NDU98369.1"/>
    <property type="molecule type" value="Genomic_DNA"/>
</dbReference>
<evidence type="ECO:0000256" key="2">
    <source>
        <dbReference type="ARBA" id="ARBA00022737"/>
    </source>
</evidence>
<comment type="caution">
    <text evidence="3">The sequence shown here is derived from an EMBL/GenBank/DDBJ whole genome shotgun (WGS) entry which is preliminary data.</text>
</comment>
<dbReference type="PROSITE" id="PS51450">
    <property type="entry name" value="LRR"/>
    <property type="match status" value="2"/>
</dbReference>
<evidence type="ECO:0000313" key="4">
    <source>
        <dbReference type="Proteomes" id="UP000474175"/>
    </source>
</evidence>
<dbReference type="SUPFAM" id="SSF52075">
    <property type="entry name" value="Outer arm dynein light chain 1"/>
    <property type="match status" value="1"/>
</dbReference>
<evidence type="ECO:0000256" key="1">
    <source>
        <dbReference type="ARBA" id="ARBA00022614"/>
    </source>
</evidence>
<evidence type="ECO:0000313" key="3">
    <source>
        <dbReference type="EMBL" id="NDU98369.1"/>
    </source>
</evidence>
<dbReference type="Proteomes" id="UP000474175">
    <property type="component" value="Unassembled WGS sequence"/>
</dbReference>
<sequence>MNTDSAVKALPAEVDTPAKRLRWWSELEPQWRAAFQYAFFMHGNQPTVDELANLWQTTVLRFAGPKAPYPNMTFELTNGSGLRGMVNLEILVLTNHQLKDVDELADLKNLKSLFINENSIRNLEGIKRLTRLEQLYAHANQIESIEPLQDLIRLREIYVNLNALKTLAGITRKHSKALKAFFCLPNDKLPDREIIRVERNLGIRCQSL</sequence>
<organism evidence="3 4">
    <name type="scientific">Spirosoma terrae</name>
    <dbReference type="NCBI Taxonomy" id="1968276"/>
    <lineage>
        <taxon>Bacteria</taxon>
        <taxon>Pseudomonadati</taxon>
        <taxon>Bacteroidota</taxon>
        <taxon>Cytophagia</taxon>
        <taxon>Cytophagales</taxon>
        <taxon>Cytophagaceae</taxon>
        <taxon>Spirosoma</taxon>
    </lineage>
</organism>
<dbReference type="PANTHER" id="PTHR46652">
    <property type="entry name" value="LEUCINE-RICH REPEAT AND IQ DOMAIN-CONTAINING PROTEIN 1-RELATED"/>
    <property type="match status" value="1"/>
</dbReference>
<dbReference type="InterPro" id="IPR025875">
    <property type="entry name" value="Leu-rich_rpt_4"/>
</dbReference>
<proteinExistence type="predicted"/>
<dbReference type="SMART" id="SM00365">
    <property type="entry name" value="LRR_SD22"/>
    <property type="match status" value="2"/>
</dbReference>
<accession>A0A6L9LN86</accession>
<keyword evidence="1" id="KW-0433">Leucine-rich repeat</keyword>
<gene>
    <name evidence="3" type="ORF">GK108_26020</name>
</gene>
<dbReference type="Pfam" id="PF12799">
    <property type="entry name" value="LRR_4"/>
    <property type="match status" value="1"/>
</dbReference>
<dbReference type="AlphaFoldDB" id="A0A6L9LN86"/>
<dbReference type="InterPro" id="IPR032675">
    <property type="entry name" value="LRR_dom_sf"/>
</dbReference>
<keyword evidence="4" id="KW-1185">Reference proteome</keyword>
<dbReference type="InterPro" id="IPR050836">
    <property type="entry name" value="SDS22/Internalin_LRR"/>
</dbReference>
<reference evidence="3 4" key="1">
    <citation type="submission" date="2020-02" db="EMBL/GenBank/DDBJ databases">
        <title>Draft genome sequence of two Spirosoma agri KCTC 52727 and Spirosoma terrae KCTC 52035.</title>
        <authorList>
            <person name="Rojas J."/>
            <person name="Ambika Manirajan B."/>
            <person name="Suarez C."/>
            <person name="Ratering S."/>
            <person name="Schnell S."/>
        </authorList>
    </citation>
    <scope>NUCLEOTIDE SEQUENCE [LARGE SCALE GENOMIC DNA]</scope>
    <source>
        <strain evidence="3 4">KCTC 52035</strain>
    </source>
</reference>
<name>A0A6L9LN86_9BACT</name>